<protein>
    <recommendedName>
        <fullName evidence="6">Ubiquitin-like protease family profile domain-containing protein</fullName>
    </recommendedName>
</protein>
<dbReference type="InterPro" id="IPR003653">
    <property type="entry name" value="Peptidase_C48_C"/>
</dbReference>
<name>A0A9P0A5R3_BEMTA</name>
<dbReference type="GO" id="GO:0006508">
    <property type="term" value="P:proteolysis"/>
    <property type="evidence" value="ECO:0007669"/>
    <property type="project" value="UniProtKB-KW"/>
</dbReference>
<organism evidence="7 8">
    <name type="scientific">Bemisia tabaci</name>
    <name type="common">Sweetpotato whitefly</name>
    <name type="synonym">Aleurodes tabaci</name>
    <dbReference type="NCBI Taxonomy" id="7038"/>
    <lineage>
        <taxon>Eukaryota</taxon>
        <taxon>Metazoa</taxon>
        <taxon>Ecdysozoa</taxon>
        <taxon>Arthropoda</taxon>
        <taxon>Hexapoda</taxon>
        <taxon>Insecta</taxon>
        <taxon>Pterygota</taxon>
        <taxon>Neoptera</taxon>
        <taxon>Paraneoptera</taxon>
        <taxon>Hemiptera</taxon>
        <taxon>Sternorrhyncha</taxon>
        <taxon>Aleyrodoidea</taxon>
        <taxon>Aleyrodidae</taxon>
        <taxon>Aleyrodinae</taxon>
        <taxon>Bemisia</taxon>
    </lineage>
</organism>
<evidence type="ECO:0000313" key="7">
    <source>
        <dbReference type="EMBL" id="CAH0384490.1"/>
    </source>
</evidence>
<feature type="region of interest" description="Disordered" evidence="5">
    <location>
        <begin position="235"/>
        <end position="256"/>
    </location>
</feature>
<dbReference type="GO" id="GO:0005634">
    <property type="term" value="C:nucleus"/>
    <property type="evidence" value="ECO:0007669"/>
    <property type="project" value="TreeGrafter"/>
</dbReference>
<accession>A0A9P0A5R3</accession>
<dbReference type="AlphaFoldDB" id="A0A9P0A5R3"/>
<dbReference type="InterPro" id="IPR038765">
    <property type="entry name" value="Papain-like_cys_pep_sf"/>
</dbReference>
<reference evidence="7" key="1">
    <citation type="submission" date="2021-12" db="EMBL/GenBank/DDBJ databases">
        <authorList>
            <person name="King R."/>
        </authorList>
    </citation>
    <scope>NUCLEOTIDE SEQUENCE</scope>
</reference>
<sequence>MESPSAESLSKLLLGAWIDNDVINTYCQLLQQHSVDVKIVDSFLFSKLRFHGVERARNSFKVTAAFNLLLVPVHCPTRQHWFLLAASFSDRRIACFDSALHHESASQALSVLKDFLLRVFPKSSEWNVYAARTPQQLNGHDCGPYTLYFAESLARRAPIDPISDTVRAQKLRIQLKDQLVTRQILPLATSRTDLNRPFAFMYPPVPNFSLSYYPPSSPPAAPMCLEVIDLSSPCSQDSSPPTCDKEVLSGTDPDPISPEVKEAMRRYLNRTEGKKRLYPFRLNFRRGKFQRIYPDEVKRLLERN</sequence>
<feature type="domain" description="Ubiquitin-like protease family profile" evidence="6">
    <location>
        <begin position="1"/>
        <end position="153"/>
    </location>
</feature>
<dbReference type="EMBL" id="OU963863">
    <property type="protein sequence ID" value="CAH0384490.1"/>
    <property type="molecule type" value="Genomic_DNA"/>
</dbReference>
<evidence type="ECO:0000259" key="6">
    <source>
        <dbReference type="PROSITE" id="PS50600"/>
    </source>
</evidence>
<dbReference type="GO" id="GO:0016929">
    <property type="term" value="F:deSUMOylase activity"/>
    <property type="evidence" value="ECO:0007669"/>
    <property type="project" value="TreeGrafter"/>
</dbReference>
<gene>
    <name evidence="7" type="ORF">BEMITA_LOCUS3810</name>
</gene>
<dbReference type="PANTHER" id="PTHR12606">
    <property type="entry name" value="SENTRIN/SUMO-SPECIFIC PROTEASE"/>
    <property type="match status" value="1"/>
</dbReference>
<dbReference type="PANTHER" id="PTHR12606:SF141">
    <property type="entry name" value="GH15225P-RELATED"/>
    <property type="match status" value="1"/>
</dbReference>
<dbReference type="Proteomes" id="UP001152759">
    <property type="component" value="Chromosome 2"/>
</dbReference>
<evidence type="ECO:0000256" key="4">
    <source>
        <dbReference type="ARBA" id="ARBA00022807"/>
    </source>
</evidence>
<proteinExistence type="inferred from homology"/>
<dbReference type="Gene3D" id="3.40.395.10">
    <property type="entry name" value="Adenoviral Proteinase, Chain A"/>
    <property type="match status" value="1"/>
</dbReference>
<dbReference type="GO" id="GO:0016926">
    <property type="term" value="P:protein desumoylation"/>
    <property type="evidence" value="ECO:0007669"/>
    <property type="project" value="TreeGrafter"/>
</dbReference>
<keyword evidence="2" id="KW-0645">Protease</keyword>
<evidence type="ECO:0000256" key="2">
    <source>
        <dbReference type="ARBA" id="ARBA00022670"/>
    </source>
</evidence>
<evidence type="ECO:0000313" key="8">
    <source>
        <dbReference type="Proteomes" id="UP001152759"/>
    </source>
</evidence>
<keyword evidence="3" id="KW-0378">Hydrolase</keyword>
<dbReference type="Pfam" id="PF02902">
    <property type="entry name" value="Peptidase_C48"/>
    <property type="match status" value="1"/>
</dbReference>
<comment type="similarity">
    <text evidence="1">Belongs to the peptidase C48 family.</text>
</comment>
<keyword evidence="8" id="KW-1185">Reference proteome</keyword>
<keyword evidence="4" id="KW-0788">Thiol protease</keyword>
<dbReference type="SUPFAM" id="SSF54001">
    <property type="entry name" value="Cysteine proteinases"/>
    <property type="match status" value="1"/>
</dbReference>
<evidence type="ECO:0000256" key="5">
    <source>
        <dbReference type="SAM" id="MobiDB-lite"/>
    </source>
</evidence>
<evidence type="ECO:0000256" key="3">
    <source>
        <dbReference type="ARBA" id="ARBA00022801"/>
    </source>
</evidence>
<dbReference type="PROSITE" id="PS50600">
    <property type="entry name" value="ULP_PROTEASE"/>
    <property type="match status" value="1"/>
</dbReference>
<evidence type="ECO:0000256" key="1">
    <source>
        <dbReference type="ARBA" id="ARBA00005234"/>
    </source>
</evidence>